<evidence type="ECO:0000313" key="1">
    <source>
        <dbReference type="EMBL" id="KAL0479174.1"/>
    </source>
</evidence>
<dbReference type="EMBL" id="JAOPGA020000506">
    <property type="protein sequence ID" value="KAL0479174.1"/>
    <property type="molecule type" value="Genomic_DNA"/>
</dbReference>
<comment type="caution">
    <text evidence="1">The sequence shown here is derived from an EMBL/GenBank/DDBJ whole genome shotgun (WGS) entry which is preliminary data.</text>
</comment>
<gene>
    <name evidence="1" type="ORF">AKO1_007997</name>
</gene>
<reference evidence="1 2" key="1">
    <citation type="submission" date="2024-03" db="EMBL/GenBank/DDBJ databases">
        <title>The Acrasis kona genome and developmental transcriptomes reveal deep origins of eukaryotic multicellular pathways.</title>
        <authorList>
            <person name="Sheikh S."/>
            <person name="Fu C.-J."/>
            <person name="Brown M.W."/>
            <person name="Baldauf S.L."/>
        </authorList>
    </citation>
    <scope>NUCLEOTIDE SEQUENCE [LARGE SCALE GENOMIC DNA]</scope>
    <source>
        <strain evidence="1 2">ATCC MYA-3509</strain>
    </source>
</reference>
<sequence>MNKWKDEVELQRIKREALHYTNNDEHFDKFDNMRYYWREFLRGRRKKYIGRWVVIDRGDFYGDFESRELADRSFGADPNTSNCPFITLVGYENVCNKFDILVGQEEDTNDVDVLLTGLHRNCPKGYIMLDYHKNEGKKIQSAGFEPKLFRSGDARMFVQLLVKKTEKGDQGVPVTMIVDTGDPVVRLHERVFEALGLEPDRYVYINGHRIPAFQIPVQKKYEGFNVCGSSLIRLLGLHLPSEVNNVCSLMFDGSQTCSKEFREPMYKLV</sequence>
<accession>A0AAW2YR86</accession>
<dbReference type="Proteomes" id="UP001431209">
    <property type="component" value="Unassembled WGS sequence"/>
</dbReference>
<evidence type="ECO:0000313" key="2">
    <source>
        <dbReference type="Proteomes" id="UP001431209"/>
    </source>
</evidence>
<organism evidence="1 2">
    <name type="scientific">Acrasis kona</name>
    <dbReference type="NCBI Taxonomy" id="1008807"/>
    <lineage>
        <taxon>Eukaryota</taxon>
        <taxon>Discoba</taxon>
        <taxon>Heterolobosea</taxon>
        <taxon>Tetramitia</taxon>
        <taxon>Eutetramitia</taxon>
        <taxon>Acrasidae</taxon>
        <taxon>Acrasis</taxon>
    </lineage>
</organism>
<protein>
    <submittedName>
        <fullName evidence="1">Uncharacterized protein</fullName>
    </submittedName>
</protein>
<proteinExistence type="predicted"/>
<keyword evidence="2" id="KW-1185">Reference proteome</keyword>
<dbReference type="AlphaFoldDB" id="A0AAW2YR86"/>
<name>A0AAW2YR86_9EUKA</name>